<organism evidence="3 5">
    <name type="scientific">Candidatus Chlorohelix allophototropha</name>
    <dbReference type="NCBI Taxonomy" id="3003348"/>
    <lineage>
        <taxon>Bacteria</taxon>
        <taxon>Bacillati</taxon>
        <taxon>Chloroflexota</taxon>
        <taxon>Chloroflexia</taxon>
        <taxon>Candidatus Chloroheliales</taxon>
        <taxon>Candidatus Chloroheliaceae</taxon>
        <taxon>Candidatus Chlorohelix</taxon>
    </lineage>
</organism>
<dbReference type="GO" id="GO:0043743">
    <property type="term" value="F:LPPG:FO 2-phospho-L-lactate transferase activity"/>
    <property type="evidence" value="ECO:0007669"/>
    <property type="project" value="UniProtKB-EC"/>
</dbReference>
<dbReference type="RefSeq" id="WP_341469795.1">
    <property type="nucleotide sequence ID" value="NZ_CP128399.1"/>
</dbReference>
<reference evidence="3 5" key="1">
    <citation type="submission" date="2020-06" db="EMBL/GenBank/DDBJ databases">
        <title>Anoxygenic phototrophic Chloroflexota member uses a Type I reaction center.</title>
        <authorList>
            <person name="Tsuji J.M."/>
            <person name="Shaw N.A."/>
            <person name="Nagashima S."/>
            <person name="Venkiteswaran J."/>
            <person name="Schiff S.L."/>
            <person name="Hanada S."/>
            <person name="Tank M."/>
            <person name="Neufeld J.D."/>
        </authorList>
    </citation>
    <scope>NUCLEOTIDE SEQUENCE [LARGE SCALE GENOMIC DNA]</scope>
    <source>
        <strain evidence="3">L227-S17</strain>
    </source>
</reference>
<evidence type="ECO:0000313" key="6">
    <source>
        <dbReference type="Proteomes" id="UP001431572"/>
    </source>
</evidence>
<dbReference type="Pfam" id="PF01933">
    <property type="entry name" value="CofD"/>
    <property type="match status" value="1"/>
</dbReference>
<dbReference type="EMBL" id="CP128399">
    <property type="protein sequence ID" value="WJW67903.1"/>
    <property type="molecule type" value="Genomic_DNA"/>
</dbReference>
<name>A0A8T7LYE8_9CHLR</name>
<dbReference type="Proteomes" id="UP001431572">
    <property type="component" value="Chromosome 1"/>
</dbReference>
<dbReference type="SUPFAM" id="SSF142338">
    <property type="entry name" value="CofD-like"/>
    <property type="match status" value="1"/>
</dbReference>
<evidence type="ECO:0000313" key="3">
    <source>
        <dbReference type="EMBL" id="NWJ46043.1"/>
    </source>
</evidence>
<dbReference type="InterPro" id="IPR010115">
    <property type="entry name" value="FbiA/CofD"/>
</dbReference>
<dbReference type="Gene3D" id="1.10.8.240">
    <property type="entry name" value="CofD-like domain"/>
    <property type="match status" value="1"/>
</dbReference>
<dbReference type="InterPro" id="IPR038136">
    <property type="entry name" value="CofD-like_dom_sf"/>
</dbReference>
<dbReference type="CDD" id="cd07186">
    <property type="entry name" value="CofD_like"/>
    <property type="match status" value="1"/>
</dbReference>
<evidence type="ECO:0000256" key="1">
    <source>
        <dbReference type="ARBA" id="ARBA00022679"/>
    </source>
</evidence>
<proteinExistence type="inferred from homology"/>
<dbReference type="AlphaFoldDB" id="A0A8T7LYE8"/>
<dbReference type="PANTHER" id="PTHR43007">
    <property type="entry name" value="2-PHOSPHO-L-LACTATE TRANSFERASE"/>
    <property type="match status" value="1"/>
</dbReference>
<gene>
    <name evidence="4" type="primary">cofD</name>
    <name evidence="3" type="ORF">HXX08_09215</name>
    <name evidence="4" type="ORF">OZ401_001187</name>
</gene>
<reference evidence="4" key="2">
    <citation type="journal article" date="2024" name="Nature">
        <title>Anoxygenic phototroph of the Chloroflexota uses a type I reaction centre.</title>
        <authorList>
            <person name="Tsuji J.M."/>
            <person name="Shaw N.A."/>
            <person name="Nagashima S."/>
            <person name="Venkiteswaran J.J."/>
            <person name="Schiff S.L."/>
            <person name="Watanabe T."/>
            <person name="Fukui M."/>
            <person name="Hanada S."/>
            <person name="Tank M."/>
            <person name="Neufeld J.D."/>
        </authorList>
    </citation>
    <scope>NUCLEOTIDE SEQUENCE</scope>
    <source>
        <strain evidence="4">L227-S17</strain>
    </source>
</reference>
<dbReference type="GO" id="GO:0000287">
    <property type="term" value="F:magnesium ion binding"/>
    <property type="evidence" value="ECO:0007669"/>
    <property type="project" value="InterPro"/>
</dbReference>
<dbReference type="EC" id="2.7.8.28" evidence="3"/>
<keyword evidence="1 3" id="KW-0808">Transferase</keyword>
<dbReference type="Proteomes" id="UP000521676">
    <property type="component" value="Unassembled WGS sequence"/>
</dbReference>
<keyword evidence="2" id="KW-0460">Magnesium</keyword>
<dbReference type="Gene3D" id="3.40.50.10680">
    <property type="entry name" value="CofD-like domains"/>
    <property type="match status" value="1"/>
</dbReference>
<accession>A0A8T7LYE8</accession>
<dbReference type="PANTHER" id="PTHR43007:SF1">
    <property type="entry name" value="2-PHOSPHO-L-LACTATE TRANSFERASE"/>
    <property type="match status" value="1"/>
</dbReference>
<evidence type="ECO:0000313" key="5">
    <source>
        <dbReference type="Proteomes" id="UP000521676"/>
    </source>
</evidence>
<evidence type="ECO:0000313" key="4">
    <source>
        <dbReference type="EMBL" id="WJW67903.1"/>
    </source>
</evidence>
<dbReference type="HAMAP" id="MF_01257">
    <property type="entry name" value="CofD"/>
    <property type="match status" value="1"/>
</dbReference>
<keyword evidence="6" id="KW-1185">Reference proteome</keyword>
<dbReference type="InterPro" id="IPR002882">
    <property type="entry name" value="CofD"/>
</dbReference>
<dbReference type="NCBIfam" id="TIGR01819">
    <property type="entry name" value="F420_cofD"/>
    <property type="match status" value="1"/>
</dbReference>
<sequence length="322" mass="34942">MEYNGKNKIVTLCGGVGGAKLALGLYRCLKERGRANDLAIIGNTGDDLDMFGLHVSPDLDTVMYTLAGLSNPQQGWGIADDTYRVLDLFKRYGEDTWFLLGDQDFATHILRTRMLKEGVSLTEITATLTVSLGLDCALLPMSDSPVCTYVETLEVGEIPFQEYFVRRGATDTVVGIRYDGIEQAEITAPIAAAIWQSELVIIAPSNPYLSIEPILQVKGMEQALLQCNSPVVVVSPIVGGKALKGPAADIMRSFDGVEPSALGVAKYYQGLVGGFVLDVSDDALAEEIAAMGYQVLVTQTVMQTNEDKQLLAEHILEEFLPR</sequence>
<evidence type="ECO:0000256" key="2">
    <source>
        <dbReference type="ARBA" id="ARBA00022842"/>
    </source>
</evidence>
<protein>
    <submittedName>
        <fullName evidence="3">2-phospho-L-lactate transferase</fullName>
        <ecNumber evidence="3">2.7.8.28</ecNumber>
    </submittedName>
</protein>
<dbReference type="EMBL" id="JACATZ010000001">
    <property type="protein sequence ID" value="NWJ46043.1"/>
    <property type="molecule type" value="Genomic_DNA"/>
</dbReference>